<evidence type="ECO:0000256" key="3">
    <source>
        <dbReference type="SAM" id="Phobius"/>
    </source>
</evidence>
<keyword evidence="3" id="KW-0472">Membrane</keyword>
<dbReference type="SUPFAM" id="SSF54791">
    <property type="entry name" value="Eukaryotic type KH-domain (KH-domain type I)"/>
    <property type="match status" value="1"/>
</dbReference>
<keyword evidence="3" id="KW-0812">Transmembrane</keyword>
<keyword evidence="6" id="KW-1185">Reference proteome</keyword>
<sequence>MIMTVVAAALVILALLSFYSLQRAWRALSISPAQQADLDLFILKAEGDLLEFRVKNFGFHISVNGFFPGFFEVPEIDLKSAALVLDEGRYGALSAAASRGLYEEKSDYLHVVEEVLARVQREGEIGRQSCLWTAFAALCVLVVGDVVAACFSVARAARSFAWKKGKDNKGSGDKDSISESSTPVVSPTPDGQPSSGGSSSESSPEVPTIVESSSDSPASSSSKSPTALTPTSDGHNSSADSSSESSPVPTIVESSSDSPASSDLEDDEAFATQMSKVMDFVIQENRPAAKKRLQPVVQPVVLPSGVWLKLVSERRLRNADWAAEQRRRQEQRGTFPVRVEPRLIGRAVGRGGFRLRHVAQRHTVRIQLPEQNKPDGQILVTGLKENALAAVAELELMATNLNLRPEHVLVPLRIKRAEHILVLGPEGSRAAWIQRQFGVRLTRRSVNWPLVLEGDLEAVTYAEAYIEDVLAQRRLAAVRRF</sequence>
<dbReference type="Proteomes" id="UP000283509">
    <property type="component" value="Unassembled WGS sequence"/>
</dbReference>
<feature type="compositionally biased region" description="Low complexity" evidence="2">
    <location>
        <begin position="178"/>
        <end position="262"/>
    </location>
</feature>
<comment type="caution">
    <text evidence="5">The sequence shown here is derived from an EMBL/GenBank/DDBJ whole genome shotgun (WGS) entry which is preliminary data.</text>
</comment>
<feature type="region of interest" description="Disordered" evidence="2">
    <location>
        <begin position="164"/>
        <end position="265"/>
    </location>
</feature>
<dbReference type="Gene3D" id="3.30.1370.10">
    <property type="entry name" value="K Homology domain, type 1"/>
    <property type="match status" value="1"/>
</dbReference>
<accession>A0A3R7PHC1</accession>
<keyword evidence="1" id="KW-0694">RNA-binding</keyword>
<dbReference type="SMART" id="SM00322">
    <property type="entry name" value="KH"/>
    <property type="match status" value="2"/>
</dbReference>
<gene>
    <name evidence="5" type="ORF">C7M84_009926</name>
</gene>
<dbReference type="GO" id="GO:0010468">
    <property type="term" value="P:regulation of gene expression"/>
    <property type="evidence" value="ECO:0007669"/>
    <property type="project" value="UniProtKB-ARBA"/>
</dbReference>
<dbReference type="AlphaFoldDB" id="A0A3R7PHC1"/>
<feature type="compositionally biased region" description="Basic and acidic residues" evidence="2">
    <location>
        <begin position="164"/>
        <end position="177"/>
    </location>
</feature>
<reference evidence="5 6" key="1">
    <citation type="submission" date="2018-04" db="EMBL/GenBank/DDBJ databases">
        <authorList>
            <person name="Zhang X."/>
            <person name="Yuan J."/>
            <person name="Li F."/>
            <person name="Xiang J."/>
        </authorList>
    </citation>
    <scope>NUCLEOTIDE SEQUENCE [LARGE SCALE GENOMIC DNA]</scope>
    <source>
        <tissue evidence="5">Muscle</tissue>
    </source>
</reference>
<evidence type="ECO:0000313" key="6">
    <source>
        <dbReference type="Proteomes" id="UP000283509"/>
    </source>
</evidence>
<protein>
    <recommendedName>
        <fullName evidence="4">K Homology domain-containing protein</fullName>
    </recommendedName>
</protein>
<dbReference type="PROSITE" id="PS50084">
    <property type="entry name" value="KH_TYPE_1"/>
    <property type="match status" value="1"/>
</dbReference>
<evidence type="ECO:0000259" key="4">
    <source>
        <dbReference type="SMART" id="SM00322"/>
    </source>
</evidence>
<dbReference type="InterPro" id="IPR004087">
    <property type="entry name" value="KH_dom"/>
</dbReference>
<feature type="domain" description="K Homology" evidence="4">
    <location>
        <begin position="331"/>
        <end position="399"/>
    </location>
</feature>
<keyword evidence="3" id="KW-1133">Transmembrane helix</keyword>
<evidence type="ECO:0000256" key="1">
    <source>
        <dbReference type="PROSITE-ProRule" id="PRU00117"/>
    </source>
</evidence>
<dbReference type="InterPro" id="IPR004088">
    <property type="entry name" value="KH_dom_type_1"/>
</dbReference>
<evidence type="ECO:0000313" key="5">
    <source>
        <dbReference type="EMBL" id="ROT71740.1"/>
    </source>
</evidence>
<reference evidence="5 6" key="2">
    <citation type="submission" date="2019-01" db="EMBL/GenBank/DDBJ databases">
        <title>The decoding of complex shrimp genome reveals the adaptation for benthos swimmer, frequently molting mechanism and breeding impact on genome.</title>
        <authorList>
            <person name="Sun Y."/>
            <person name="Gao Y."/>
            <person name="Yu Y."/>
        </authorList>
    </citation>
    <scope>NUCLEOTIDE SEQUENCE [LARGE SCALE GENOMIC DNA]</scope>
    <source>
        <tissue evidence="5">Muscle</tissue>
    </source>
</reference>
<dbReference type="EMBL" id="QCYY01002256">
    <property type="protein sequence ID" value="ROT71740.1"/>
    <property type="molecule type" value="Genomic_DNA"/>
</dbReference>
<dbReference type="GO" id="GO:0003723">
    <property type="term" value="F:RNA binding"/>
    <property type="evidence" value="ECO:0007669"/>
    <property type="project" value="UniProtKB-UniRule"/>
</dbReference>
<organism evidence="5 6">
    <name type="scientific">Penaeus vannamei</name>
    <name type="common">Whiteleg shrimp</name>
    <name type="synonym">Litopenaeus vannamei</name>
    <dbReference type="NCBI Taxonomy" id="6689"/>
    <lineage>
        <taxon>Eukaryota</taxon>
        <taxon>Metazoa</taxon>
        <taxon>Ecdysozoa</taxon>
        <taxon>Arthropoda</taxon>
        <taxon>Crustacea</taxon>
        <taxon>Multicrustacea</taxon>
        <taxon>Malacostraca</taxon>
        <taxon>Eumalacostraca</taxon>
        <taxon>Eucarida</taxon>
        <taxon>Decapoda</taxon>
        <taxon>Dendrobranchiata</taxon>
        <taxon>Penaeoidea</taxon>
        <taxon>Penaeidae</taxon>
        <taxon>Penaeus</taxon>
    </lineage>
</organism>
<dbReference type="Pfam" id="PF00013">
    <property type="entry name" value="KH_1"/>
    <property type="match status" value="1"/>
</dbReference>
<proteinExistence type="predicted"/>
<name>A0A3R7PHC1_PENVA</name>
<evidence type="ECO:0000256" key="2">
    <source>
        <dbReference type="SAM" id="MobiDB-lite"/>
    </source>
</evidence>
<dbReference type="InterPro" id="IPR036612">
    <property type="entry name" value="KH_dom_type_1_sf"/>
</dbReference>
<feature type="domain" description="K Homology" evidence="4">
    <location>
        <begin position="402"/>
        <end position="471"/>
    </location>
</feature>
<feature type="transmembrane region" description="Helical" evidence="3">
    <location>
        <begin position="131"/>
        <end position="154"/>
    </location>
</feature>